<dbReference type="PANTHER" id="PTHR31425:SF37">
    <property type="entry name" value="FT-INTERACTING PROTEIN 1"/>
    <property type="match status" value="1"/>
</dbReference>
<protein>
    <recommendedName>
        <fullName evidence="1">C2 domain-containing protein</fullName>
    </recommendedName>
</protein>
<dbReference type="InterPro" id="IPR035892">
    <property type="entry name" value="C2_domain_sf"/>
</dbReference>
<dbReference type="EMBL" id="JAXIOK010000004">
    <property type="protein sequence ID" value="KAK4772890.1"/>
    <property type="molecule type" value="Genomic_DNA"/>
</dbReference>
<dbReference type="SUPFAM" id="SSF49562">
    <property type="entry name" value="C2 domain (Calcium/lipid-binding domain, CaLB)"/>
    <property type="match status" value="1"/>
</dbReference>
<proteinExistence type="predicted"/>
<evidence type="ECO:0000313" key="2">
    <source>
        <dbReference type="EMBL" id="KAK4772890.1"/>
    </source>
</evidence>
<dbReference type="PANTHER" id="PTHR31425">
    <property type="entry name" value="PHOSPHORIBOSYLANTHRANILATE TRANSFERASE ISOFORM 1"/>
    <property type="match status" value="1"/>
</dbReference>
<dbReference type="PRINTS" id="PR00360">
    <property type="entry name" value="C2DOMAIN"/>
</dbReference>
<organism evidence="2 3">
    <name type="scientific">Trapa incisa</name>
    <dbReference type="NCBI Taxonomy" id="236973"/>
    <lineage>
        <taxon>Eukaryota</taxon>
        <taxon>Viridiplantae</taxon>
        <taxon>Streptophyta</taxon>
        <taxon>Embryophyta</taxon>
        <taxon>Tracheophyta</taxon>
        <taxon>Spermatophyta</taxon>
        <taxon>Magnoliopsida</taxon>
        <taxon>eudicotyledons</taxon>
        <taxon>Gunneridae</taxon>
        <taxon>Pentapetalae</taxon>
        <taxon>rosids</taxon>
        <taxon>malvids</taxon>
        <taxon>Myrtales</taxon>
        <taxon>Lythraceae</taxon>
        <taxon>Trapa</taxon>
    </lineage>
</organism>
<name>A0AAN7KTU3_9MYRT</name>
<accession>A0AAN7KTU3</accession>
<keyword evidence="3" id="KW-1185">Reference proteome</keyword>
<feature type="domain" description="C2" evidence="1">
    <location>
        <begin position="1"/>
        <end position="107"/>
    </location>
</feature>
<gene>
    <name evidence="2" type="ORF">SAY87_027909</name>
</gene>
<dbReference type="PROSITE" id="PS50004">
    <property type="entry name" value="C2"/>
    <property type="match status" value="1"/>
</dbReference>
<dbReference type="InterPro" id="IPR000008">
    <property type="entry name" value="C2_dom"/>
</dbReference>
<dbReference type="Pfam" id="PF00168">
    <property type="entry name" value="C2"/>
    <property type="match status" value="1"/>
</dbReference>
<dbReference type="Gene3D" id="2.60.40.150">
    <property type="entry name" value="C2 domain"/>
    <property type="match status" value="1"/>
</dbReference>
<comment type="caution">
    <text evidence="2">The sequence shown here is derived from an EMBL/GenBank/DDBJ whole genome shotgun (WGS) entry which is preliminary data.</text>
</comment>
<dbReference type="AlphaFoldDB" id="A0AAN7KTU3"/>
<dbReference type="Proteomes" id="UP001345219">
    <property type="component" value="Chromosome 22"/>
</dbReference>
<reference evidence="2 3" key="1">
    <citation type="journal article" date="2023" name="Hortic Res">
        <title>Pangenome of water caltrop reveals structural variations and asymmetric subgenome divergence after allopolyploidization.</title>
        <authorList>
            <person name="Zhang X."/>
            <person name="Chen Y."/>
            <person name="Wang L."/>
            <person name="Yuan Y."/>
            <person name="Fang M."/>
            <person name="Shi L."/>
            <person name="Lu R."/>
            <person name="Comes H.P."/>
            <person name="Ma Y."/>
            <person name="Chen Y."/>
            <person name="Huang G."/>
            <person name="Zhou Y."/>
            <person name="Zheng Z."/>
            <person name="Qiu Y."/>
        </authorList>
    </citation>
    <scope>NUCLEOTIDE SEQUENCE [LARGE SCALE GENOMIC DNA]</scope>
    <source>
        <tissue evidence="2">Roots</tissue>
    </source>
</reference>
<sequence length="107" mass="12501">MVIYLENGNQHPHSTSRVMKAKDHLPVNPVTGNLDPYVEVKLGNYKGTIRHFEKKINPEWYQDFAFSKDKIQSTVLEVSVRDREMVTRDDYIGKVVFYMNEVPTRVT</sequence>
<dbReference type="InterPro" id="IPR047259">
    <property type="entry name" value="QUIRKY-like"/>
</dbReference>
<evidence type="ECO:0000259" key="1">
    <source>
        <dbReference type="PROSITE" id="PS50004"/>
    </source>
</evidence>
<evidence type="ECO:0000313" key="3">
    <source>
        <dbReference type="Proteomes" id="UP001345219"/>
    </source>
</evidence>